<evidence type="ECO:0000256" key="1">
    <source>
        <dbReference type="ARBA" id="ARBA00023015"/>
    </source>
</evidence>
<dbReference type="InterPro" id="IPR029016">
    <property type="entry name" value="GAF-like_dom_sf"/>
</dbReference>
<keyword evidence="1" id="KW-0805">Transcription regulation</keyword>
<evidence type="ECO:0000259" key="4">
    <source>
        <dbReference type="PROSITE" id="PS51077"/>
    </source>
</evidence>
<feature type="domain" description="IclR-ED" evidence="5">
    <location>
        <begin position="72"/>
        <end position="254"/>
    </location>
</feature>
<dbReference type="PROSITE" id="PS51078">
    <property type="entry name" value="ICLR_ED"/>
    <property type="match status" value="1"/>
</dbReference>
<dbReference type="Proteomes" id="UP001181046">
    <property type="component" value="Unassembled WGS sequence"/>
</dbReference>
<evidence type="ECO:0000256" key="3">
    <source>
        <dbReference type="ARBA" id="ARBA00023163"/>
    </source>
</evidence>
<dbReference type="Pfam" id="PF01614">
    <property type="entry name" value="IclR_C"/>
    <property type="match status" value="1"/>
</dbReference>
<dbReference type="InterPro" id="IPR036390">
    <property type="entry name" value="WH_DNA-bd_sf"/>
</dbReference>
<dbReference type="InterPro" id="IPR050707">
    <property type="entry name" value="HTH_MetabolicPath_Reg"/>
</dbReference>
<name>A0ABU3FE68_9ENTE</name>
<dbReference type="InterPro" id="IPR005471">
    <property type="entry name" value="Tscrpt_reg_IclR_N"/>
</dbReference>
<dbReference type="EMBL" id="JARQAJ010000005">
    <property type="protein sequence ID" value="MDT2759920.1"/>
    <property type="molecule type" value="Genomic_DNA"/>
</dbReference>
<dbReference type="Pfam" id="PF09339">
    <property type="entry name" value="HTH_IclR"/>
    <property type="match status" value="1"/>
</dbReference>
<evidence type="ECO:0000259" key="5">
    <source>
        <dbReference type="PROSITE" id="PS51078"/>
    </source>
</evidence>
<dbReference type="SUPFAM" id="SSF46785">
    <property type="entry name" value="Winged helix' DNA-binding domain"/>
    <property type="match status" value="1"/>
</dbReference>
<evidence type="ECO:0000313" key="6">
    <source>
        <dbReference type="EMBL" id="MDT2759920.1"/>
    </source>
</evidence>
<dbReference type="InterPro" id="IPR014757">
    <property type="entry name" value="Tscrpt_reg_IclR_C"/>
</dbReference>
<dbReference type="PANTHER" id="PTHR30136">
    <property type="entry name" value="HELIX-TURN-HELIX TRANSCRIPTIONAL REGULATOR, ICLR FAMILY"/>
    <property type="match status" value="1"/>
</dbReference>
<accession>A0ABU3FE68</accession>
<dbReference type="InterPro" id="IPR036388">
    <property type="entry name" value="WH-like_DNA-bd_sf"/>
</dbReference>
<gene>
    <name evidence="6" type="ORF">P7H27_09095</name>
</gene>
<dbReference type="SMART" id="SM00346">
    <property type="entry name" value="HTH_ICLR"/>
    <property type="match status" value="1"/>
</dbReference>
<comment type="caution">
    <text evidence="6">The sequence shown here is derived from an EMBL/GenBank/DDBJ whole genome shotgun (WGS) entry which is preliminary data.</text>
</comment>
<evidence type="ECO:0000313" key="7">
    <source>
        <dbReference type="Proteomes" id="UP001181046"/>
    </source>
</evidence>
<dbReference type="Gene3D" id="1.10.10.10">
    <property type="entry name" value="Winged helix-like DNA-binding domain superfamily/Winged helix DNA-binding domain"/>
    <property type="match status" value="1"/>
</dbReference>
<sequence>MEKNTEKKLYGSVLLKAATILDTLAEDGGETIQTLSKKTGITPSNLSKILETLIYIGYVIRDESKLYYLGTKFMEYNTQNIEAERLLAISKPYLEELRVALNETIHLSVLENNKVVYIDKLEPQNQGIYMTSRIGLSRPLYSSGMGKAILSTFTKQQLDAYLDQTELVQLARNTITDPAVLKADLVEIRKRGFSIDDEEQEDDGYCVAVTIEKNRKVVGAMSVSFPKFRFSTDYRQKVVTELQVTKEKIEKRLR</sequence>
<proteinExistence type="predicted"/>
<keyword evidence="7" id="KW-1185">Reference proteome</keyword>
<dbReference type="RefSeq" id="WP_137619167.1">
    <property type="nucleotide sequence ID" value="NZ_BJDX01000007.1"/>
</dbReference>
<dbReference type="Gene3D" id="3.30.450.40">
    <property type="match status" value="1"/>
</dbReference>
<organism evidence="6 7">
    <name type="scientific">Enterococcus xiangfangensis</name>
    <dbReference type="NCBI Taxonomy" id="1296537"/>
    <lineage>
        <taxon>Bacteria</taxon>
        <taxon>Bacillati</taxon>
        <taxon>Bacillota</taxon>
        <taxon>Bacilli</taxon>
        <taxon>Lactobacillales</taxon>
        <taxon>Enterococcaceae</taxon>
        <taxon>Enterococcus</taxon>
    </lineage>
</organism>
<keyword evidence="2" id="KW-0238">DNA-binding</keyword>
<dbReference type="PANTHER" id="PTHR30136:SF35">
    <property type="entry name" value="HTH-TYPE TRANSCRIPTIONAL REGULATOR RV1719"/>
    <property type="match status" value="1"/>
</dbReference>
<keyword evidence="3" id="KW-0804">Transcription</keyword>
<dbReference type="PROSITE" id="PS51077">
    <property type="entry name" value="HTH_ICLR"/>
    <property type="match status" value="1"/>
</dbReference>
<evidence type="ECO:0000256" key="2">
    <source>
        <dbReference type="ARBA" id="ARBA00023125"/>
    </source>
</evidence>
<protein>
    <submittedName>
        <fullName evidence="6">IclR family transcriptional regulator</fullName>
    </submittedName>
</protein>
<dbReference type="SUPFAM" id="SSF55781">
    <property type="entry name" value="GAF domain-like"/>
    <property type="match status" value="1"/>
</dbReference>
<feature type="domain" description="HTH iclR-type" evidence="4">
    <location>
        <begin position="11"/>
        <end position="71"/>
    </location>
</feature>
<reference evidence="6" key="1">
    <citation type="submission" date="2023-03" db="EMBL/GenBank/DDBJ databases">
        <authorList>
            <person name="Shen W."/>
            <person name="Cai J."/>
        </authorList>
    </citation>
    <scope>NUCLEOTIDE SEQUENCE</scope>
    <source>
        <strain evidence="6">P66-3</strain>
    </source>
</reference>